<accession>A0A1H7LBS0</accession>
<evidence type="ECO:0008006" key="4">
    <source>
        <dbReference type="Google" id="ProtNLM"/>
    </source>
</evidence>
<reference evidence="3" key="1">
    <citation type="submission" date="2016-10" db="EMBL/GenBank/DDBJ databases">
        <authorList>
            <person name="Varghese N."/>
            <person name="Submissions S."/>
        </authorList>
    </citation>
    <scope>NUCLEOTIDE SEQUENCE [LARGE SCALE GENOMIC DNA]</scope>
    <source>
        <strain evidence="3">CGMCC 1.9127</strain>
    </source>
</reference>
<proteinExistence type="predicted"/>
<dbReference type="STRING" id="641665.GCA_002104455_02900"/>
<dbReference type="RefSeq" id="WP_085284424.1">
    <property type="nucleotide sequence ID" value="NZ_FOBI01000004.1"/>
</dbReference>
<name>A0A1H7LBS0_9GAMM</name>
<feature type="signal peptide" evidence="1">
    <location>
        <begin position="1"/>
        <end position="19"/>
    </location>
</feature>
<evidence type="ECO:0000256" key="1">
    <source>
        <dbReference type="SAM" id="SignalP"/>
    </source>
</evidence>
<organism evidence="2 3">
    <name type="scientific">Colwellia chukchiensis</name>
    <dbReference type="NCBI Taxonomy" id="641665"/>
    <lineage>
        <taxon>Bacteria</taxon>
        <taxon>Pseudomonadati</taxon>
        <taxon>Pseudomonadota</taxon>
        <taxon>Gammaproteobacteria</taxon>
        <taxon>Alteromonadales</taxon>
        <taxon>Colwelliaceae</taxon>
        <taxon>Colwellia</taxon>
    </lineage>
</organism>
<dbReference type="OrthoDB" id="5770996at2"/>
<keyword evidence="1" id="KW-0732">Signal</keyword>
<sequence length="103" mass="10990">MYKVNCVLLLLLLPLSVSGQQLDPTRPFGIVAESQGGESSPTLILQSIIQSEASSKAIINGQVLKLGDSYRDFELISINSTGVVLDTPQGRKELSLFSGVIAN</sequence>
<protein>
    <recommendedName>
        <fullName evidence="4">MSHA biogenesis protein MshK</fullName>
    </recommendedName>
</protein>
<evidence type="ECO:0000313" key="3">
    <source>
        <dbReference type="Proteomes" id="UP000199297"/>
    </source>
</evidence>
<feature type="chain" id="PRO_5011530996" description="MSHA biogenesis protein MshK" evidence="1">
    <location>
        <begin position="20"/>
        <end position="103"/>
    </location>
</feature>
<evidence type="ECO:0000313" key="2">
    <source>
        <dbReference type="EMBL" id="SEK96210.1"/>
    </source>
</evidence>
<gene>
    <name evidence="2" type="ORF">SAMN05216262_104107</name>
</gene>
<dbReference type="Proteomes" id="UP000199297">
    <property type="component" value="Unassembled WGS sequence"/>
</dbReference>
<keyword evidence="3" id="KW-1185">Reference proteome</keyword>
<dbReference type="EMBL" id="FOBI01000004">
    <property type="protein sequence ID" value="SEK96210.1"/>
    <property type="molecule type" value="Genomic_DNA"/>
</dbReference>
<dbReference type="AlphaFoldDB" id="A0A1H7LBS0"/>